<keyword evidence="2" id="KW-1185">Reference proteome</keyword>
<reference evidence="2" key="1">
    <citation type="journal article" date="2017" name="Nat. Ecol. Evol.">
        <title>Genome expansion and lineage-specific genetic innovations in the forest pathogenic fungi Armillaria.</title>
        <authorList>
            <person name="Sipos G."/>
            <person name="Prasanna A.N."/>
            <person name="Walter M.C."/>
            <person name="O'Connor E."/>
            <person name="Balint B."/>
            <person name="Krizsan K."/>
            <person name="Kiss B."/>
            <person name="Hess J."/>
            <person name="Varga T."/>
            <person name="Slot J."/>
            <person name="Riley R."/>
            <person name="Boka B."/>
            <person name="Rigling D."/>
            <person name="Barry K."/>
            <person name="Lee J."/>
            <person name="Mihaltcheva S."/>
            <person name="LaButti K."/>
            <person name="Lipzen A."/>
            <person name="Waldron R."/>
            <person name="Moloney N.M."/>
            <person name="Sperisen C."/>
            <person name="Kredics L."/>
            <person name="Vagvoelgyi C."/>
            <person name="Patrignani A."/>
            <person name="Fitzpatrick D."/>
            <person name="Nagy I."/>
            <person name="Doyle S."/>
            <person name="Anderson J.B."/>
            <person name="Grigoriev I.V."/>
            <person name="Gueldener U."/>
            <person name="Muensterkoetter M."/>
            <person name="Nagy L.G."/>
        </authorList>
    </citation>
    <scope>NUCLEOTIDE SEQUENCE [LARGE SCALE GENOMIC DNA]</scope>
    <source>
        <strain evidence="2">Ar21-2</strain>
    </source>
</reference>
<name>A0A2H3CYS6_ARMGA</name>
<dbReference type="AlphaFoldDB" id="A0A2H3CYS6"/>
<proteinExistence type="predicted"/>
<sequence>MAGYRRREKMSLLQGRGRLLTRELSAKSKIGIVAFAQSLMEWDSPRRWAGTQNVSLIAAGSAVASVALVDANSRHFSIDISRGGMAEAVGVIRIEWEGGAKMHTFNNRSQREEEDRNLKFEISIISTIGPALMRRLGELFASSLDHTDFFHQPILRAQERKL</sequence>
<accession>A0A2H3CYS6</accession>
<gene>
    <name evidence="1" type="ORF">ARMGADRAFT_1034105</name>
</gene>
<evidence type="ECO:0000313" key="1">
    <source>
        <dbReference type="EMBL" id="PBK88135.1"/>
    </source>
</evidence>
<organism evidence="1 2">
    <name type="scientific">Armillaria gallica</name>
    <name type="common">Bulbous honey fungus</name>
    <name type="synonym">Armillaria bulbosa</name>
    <dbReference type="NCBI Taxonomy" id="47427"/>
    <lineage>
        <taxon>Eukaryota</taxon>
        <taxon>Fungi</taxon>
        <taxon>Dikarya</taxon>
        <taxon>Basidiomycota</taxon>
        <taxon>Agaricomycotina</taxon>
        <taxon>Agaricomycetes</taxon>
        <taxon>Agaricomycetidae</taxon>
        <taxon>Agaricales</taxon>
        <taxon>Marasmiineae</taxon>
        <taxon>Physalacriaceae</taxon>
        <taxon>Armillaria</taxon>
    </lineage>
</organism>
<dbReference type="InParanoid" id="A0A2H3CYS6"/>
<dbReference type="Proteomes" id="UP000217790">
    <property type="component" value="Unassembled WGS sequence"/>
</dbReference>
<protein>
    <submittedName>
        <fullName evidence="1">Uncharacterized protein</fullName>
    </submittedName>
</protein>
<evidence type="ECO:0000313" key="2">
    <source>
        <dbReference type="Proteomes" id="UP000217790"/>
    </source>
</evidence>
<dbReference type="EMBL" id="KZ293674">
    <property type="protein sequence ID" value="PBK88135.1"/>
    <property type="molecule type" value="Genomic_DNA"/>
</dbReference>